<comment type="caution">
    <text evidence="2">The sequence shown here is derived from an EMBL/GenBank/DDBJ whole genome shotgun (WGS) entry which is preliminary data.</text>
</comment>
<dbReference type="OrthoDB" id="9765926at2"/>
<evidence type="ECO:0000313" key="2">
    <source>
        <dbReference type="EMBL" id="OYQ38496.1"/>
    </source>
</evidence>
<keyword evidence="3" id="KW-1185">Reference proteome</keyword>
<feature type="chain" id="PRO_5013033361" description="Ig-like domain-containing protein" evidence="1">
    <location>
        <begin position="22"/>
        <end position="1184"/>
    </location>
</feature>
<accession>A0A255ZAL3</accession>
<name>A0A255ZAL3_9FLAO</name>
<reference evidence="2 3" key="1">
    <citation type="submission" date="2017-07" db="EMBL/GenBank/DDBJ databases">
        <title>Flavobacterium cyanobacteriorum sp. nov., isolated from cyanobacterial aggregates in a eutrophic lake.</title>
        <authorList>
            <person name="Cai H."/>
        </authorList>
    </citation>
    <scope>NUCLEOTIDE SEQUENCE [LARGE SCALE GENOMIC DNA]</scope>
    <source>
        <strain evidence="2 3">TH167</strain>
    </source>
</reference>
<dbReference type="AlphaFoldDB" id="A0A255ZAL3"/>
<sequence>MRSFCCLLAFFICSLSFSQEGAGSCAQLQADPELYQSCATSIPFANSTQNNSGEAFQTTCIPTEFAGPTWFFILINQSGSIVLQVSQVSNNGNAADVDFVLWGPFSSLTGICPQLTPANEVDCSYSASAVETVVFPNAVSGEYYILVVDNFANVPGQISIAQTGGSGSSDCSFLSSVEIADINDQEITDLNYCNPETVNLYAKVETSDFDGLPQDLRFNFRWYKDDVLITETLASPSSESSITASSSGVYRIDLTAYDSTDPTINQNNLPISSDEITLTFRDAPQVQLSSSATCLSDAPIITLQDVTPNPAPLTIRWFNGATQIAGANGNSFTPTTPGQYTARVSNDSCPEVISNVVMIYDTPIINPIPTQTICESATATLTANVTNLANLTNVSYQWFKDGVAIAGATNPNLSVNSGIQPPGTTATYEVRVTENAICQSTAQTTVTLNLLPVLAANTPLEQCDYIVPSTDGIAVTNLTEAAAAVSQGNSQIVLRYFRDATLTDEITTPETFTNTTPFNQTIYVIGSIPTQNPVCPSNVGTISLQVNPTTIDAYPAMVAICPEINQNYGLADFEQRRQFIKNTYFPTFNVDIAFYASASDASVEANPLDNSSQIPVGLNQIFARIETGNNCQGIATFNLLVNTPPQQGSIANVTKCNNDVFVLSSKDAEILAFQTQNVVINYYPSFAAAEANGPTLNKNSNLSLPIGTTTVFAGIRTQTNQCLAIIPFQIDNFNHPILVAPDPIGVCGSTTASFDLTIRNNQITGGNPNLIVTYFASQADFNANVPITDPTAFVTSSTTVIALVNDTANNNCPSQTTLELNVNLNPGATQNPEPLYICDDSGYADFNLTERLSAVLASTPNNEAIVRYYINQDDALAGNEEFIATPEAFRNTIQNTQTIYVRVTSTVNSDTENNIPCFTVLELPLIVQAYPQNQLNSYPYKICVTETGTVTREAFIDTDLAAADHLFQWYRGFDANPANLILGANGPTFLTDEAGEYSVRATNITTPPLCSSVFNFTARETLIPTSVSVTPEVLVAFEIDNTVTALAAPQSNDYEYMLGNYGWQDSPTFENVREGLYTLTVRNKFGCGEVFTSLAVVDYKKYFTPNGDGVNDVWNLQGRTGLRFNNIFIFDRNGKLIRELSENQTGWDGTYNGAPLPADDYWFKAEYATQNTRGTFSGHFTLKR</sequence>
<gene>
    <name evidence="2" type="ORF">CHX27_15175</name>
</gene>
<organism evidence="2 3">
    <name type="scientific">Flavobacterium aurantiibacter</name>
    <dbReference type="NCBI Taxonomy" id="2023067"/>
    <lineage>
        <taxon>Bacteria</taxon>
        <taxon>Pseudomonadati</taxon>
        <taxon>Bacteroidota</taxon>
        <taxon>Flavobacteriia</taxon>
        <taxon>Flavobacteriales</taxon>
        <taxon>Flavobacteriaceae</taxon>
        <taxon>Flavobacterium</taxon>
    </lineage>
</organism>
<dbReference type="EMBL" id="NOXX01000228">
    <property type="protein sequence ID" value="OYQ38496.1"/>
    <property type="molecule type" value="Genomic_DNA"/>
</dbReference>
<protein>
    <recommendedName>
        <fullName evidence="4">Ig-like domain-containing protein</fullName>
    </recommendedName>
</protein>
<dbReference type="RefSeq" id="WP_094487579.1">
    <property type="nucleotide sequence ID" value="NZ_NOXX01000228.1"/>
</dbReference>
<evidence type="ECO:0000256" key="1">
    <source>
        <dbReference type="SAM" id="SignalP"/>
    </source>
</evidence>
<dbReference type="InterPro" id="IPR026341">
    <property type="entry name" value="T9SS_type_B"/>
</dbReference>
<dbReference type="NCBIfam" id="TIGR04131">
    <property type="entry name" value="Bac_Flav_CTERM"/>
    <property type="match status" value="1"/>
</dbReference>
<dbReference type="Proteomes" id="UP000216035">
    <property type="component" value="Unassembled WGS sequence"/>
</dbReference>
<feature type="signal peptide" evidence="1">
    <location>
        <begin position="1"/>
        <end position="21"/>
    </location>
</feature>
<proteinExistence type="predicted"/>
<evidence type="ECO:0008006" key="4">
    <source>
        <dbReference type="Google" id="ProtNLM"/>
    </source>
</evidence>
<keyword evidence="1" id="KW-0732">Signal</keyword>
<dbReference type="Gene3D" id="2.60.40.10">
    <property type="entry name" value="Immunoglobulins"/>
    <property type="match status" value="1"/>
</dbReference>
<dbReference type="InterPro" id="IPR013783">
    <property type="entry name" value="Ig-like_fold"/>
</dbReference>
<dbReference type="Pfam" id="PF13585">
    <property type="entry name" value="CHU_C"/>
    <property type="match status" value="1"/>
</dbReference>
<evidence type="ECO:0000313" key="3">
    <source>
        <dbReference type="Proteomes" id="UP000216035"/>
    </source>
</evidence>